<protein>
    <submittedName>
        <fullName evidence="1">Uncharacterized protein</fullName>
    </submittedName>
</protein>
<dbReference type="Proteomes" id="UP001202328">
    <property type="component" value="Unassembled WGS sequence"/>
</dbReference>
<proteinExistence type="predicted"/>
<keyword evidence="2" id="KW-1185">Reference proteome</keyword>
<organism evidence="1 2">
    <name type="scientific">Papaver atlanticum</name>
    <dbReference type="NCBI Taxonomy" id="357466"/>
    <lineage>
        <taxon>Eukaryota</taxon>
        <taxon>Viridiplantae</taxon>
        <taxon>Streptophyta</taxon>
        <taxon>Embryophyta</taxon>
        <taxon>Tracheophyta</taxon>
        <taxon>Spermatophyta</taxon>
        <taxon>Magnoliopsida</taxon>
        <taxon>Ranunculales</taxon>
        <taxon>Papaveraceae</taxon>
        <taxon>Papaveroideae</taxon>
        <taxon>Papaver</taxon>
    </lineage>
</organism>
<evidence type="ECO:0000313" key="2">
    <source>
        <dbReference type="Proteomes" id="UP001202328"/>
    </source>
</evidence>
<feature type="non-terminal residue" evidence="1">
    <location>
        <position position="62"/>
    </location>
</feature>
<dbReference type="EMBL" id="JAJJMB010010581">
    <property type="protein sequence ID" value="KAI3907649.1"/>
    <property type="molecule type" value="Genomic_DNA"/>
</dbReference>
<name>A0AAD4XEL3_9MAGN</name>
<comment type="caution">
    <text evidence="1">The sequence shown here is derived from an EMBL/GenBank/DDBJ whole genome shotgun (WGS) entry which is preliminary data.</text>
</comment>
<gene>
    <name evidence="1" type="ORF">MKW98_016293</name>
</gene>
<dbReference type="AlphaFoldDB" id="A0AAD4XEL3"/>
<reference evidence="1" key="1">
    <citation type="submission" date="2022-04" db="EMBL/GenBank/DDBJ databases">
        <title>A functionally conserved STORR gene fusion in Papaver species that diverged 16.8 million years ago.</title>
        <authorList>
            <person name="Catania T."/>
        </authorList>
    </citation>
    <scope>NUCLEOTIDE SEQUENCE</scope>
    <source>
        <strain evidence="1">S-188037</strain>
    </source>
</reference>
<evidence type="ECO:0000313" key="1">
    <source>
        <dbReference type="EMBL" id="KAI3907649.1"/>
    </source>
</evidence>
<sequence>RIGPKGENVREGLEQVANIFRNTGFLYHRQTLNETTNGLRQMMSDGSADAVSKLHWWASTTR</sequence>
<accession>A0AAD4XEL3</accession>